<dbReference type="InterPro" id="IPR018376">
    <property type="entry name" value="Enoyl-CoA_hyd/isom_CS"/>
</dbReference>
<dbReference type="EMBL" id="FNDU01000003">
    <property type="protein sequence ID" value="SDH89290.1"/>
    <property type="molecule type" value="Genomic_DNA"/>
</dbReference>
<sequence>MNDHLLTNKENGVLYLTLNRPDRLNAFSPEMMSRLEEELTKAKENNDVKVVVLSGAGRSFSAGGDVKSMGKTTPQQIYDHIGRLNDVIRCIKSLEKPVIAAVHGFAAGAAFNIVMACDIVLAAASSKFALSFTQVGLMSDGGGSYFLPKLIGIHLAKECMFNGEPIEAETAKKWGIVNQLFDDTEMEASVKTYALKAAAGPVRAFGMMKKAMDHSLNASLDEILEEERITQTLLASSEDHQEGVNAFKEKRKPVFSGA</sequence>
<evidence type="ECO:0000313" key="4">
    <source>
        <dbReference type="Proteomes" id="UP000199017"/>
    </source>
</evidence>
<name>A0A1G8G4S5_9BACI</name>
<dbReference type="AlphaFoldDB" id="A0A1G8G4S5"/>
<dbReference type="STRING" id="930129.SAMN05216352_103221"/>
<dbReference type="Pfam" id="PF00378">
    <property type="entry name" value="ECH_1"/>
    <property type="match status" value="1"/>
</dbReference>
<comment type="similarity">
    <text evidence="1 2">Belongs to the enoyl-CoA hydratase/isomerase family.</text>
</comment>
<keyword evidence="4" id="KW-1185">Reference proteome</keyword>
<dbReference type="PANTHER" id="PTHR43459">
    <property type="entry name" value="ENOYL-COA HYDRATASE"/>
    <property type="match status" value="1"/>
</dbReference>
<dbReference type="OrthoDB" id="9775794at2"/>
<dbReference type="Gene3D" id="3.90.226.10">
    <property type="entry name" value="2-enoyl-CoA Hydratase, Chain A, domain 1"/>
    <property type="match status" value="1"/>
</dbReference>
<evidence type="ECO:0000313" key="3">
    <source>
        <dbReference type="EMBL" id="SDH89290.1"/>
    </source>
</evidence>
<dbReference type="Gene3D" id="1.10.12.10">
    <property type="entry name" value="Lyase 2-enoyl-coa Hydratase, Chain A, domain 2"/>
    <property type="match status" value="1"/>
</dbReference>
<dbReference type="CDD" id="cd06558">
    <property type="entry name" value="crotonase-like"/>
    <property type="match status" value="1"/>
</dbReference>
<evidence type="ECO:0000256" key="2">
    <source>
        <dbReference type="RuleBase" id="RU003707"/>
    </source>
</evidence>
<dbReference type="PANTHER" id="PTHR43459:SF1">
    <property type="entry name" value="EG:BACN32G11.4 PROTEIN"/>
    <property type="match status" value="1"/>
</dbReference>
<dbReference type="PROSITE" id="PS00166">
    <property type="entry name" value="ENOYL_COA_HYDRATASE"/>
    <property type="match status" value="1"/>
</dbReference>
<evidence type="ECO:0000256" key="1">
    <source>
        <dbReference type="ARBA" id="ARBA00005254"/>
    </source>
</evidence>
<organism evidence="3 4">
    <name type="scientific">Alteribacillus bidgolensis</name>
    <dbReference type="NCBI Taxonomy" id="930129"/>
    <lineage>
        <taxon>Bacteria</taxon>
        <taxon>Bacillati</taxon>
        <taxon>Bacillota</taxon>
        <taxon>Bacilli</taxon>
        <taxon>Bacillales</taxon>
        <taxon>Bacillaceae</taxon>
        <taxon>Alteribacillus</taxon>
    </lineage>
</organism>
<dbReference type="SUPFAM" id="SSF52096">
    <property type="entry name" value="ClpP/crotonase"/>
    <property type="match status" value="1"/>
</dbReference>
<dbReference type="InterPro" id="IPR014748">
    <property type="entry name" value="Enoyl-CoA_hydra_C"/>
</dbReference>
<dbReference type="InterPro" id="IPR001753">
    <property type="entry name" value="Enoyl-CoA_hydra/iso"/>
</dbReference>
<proteinExistence type="inferred from homology"/>
<gene>
    <name evidence="3" type="ORF">SAMN05216352_103221</name>
</gene>
<dbReference type="InterPro" id="IPR029045">
    <property type="entry name" value="ClpP/crotonase-like_dom_sf"/>
</dbReference>
<reference evidence="3 4" key="1">
    <citation type="submission" date="2016-10" db="EMBL/GenBank/DDBJ databases">
        <authorList>
            <person name="de Groot N.N."/>
        </authorList>
    </citation>
    <scope>NUCLEOTIDE SEQUENCE [LARGE SCALE GENOMIC DNA]</scope>
    <source>
        <strain evidence="4">P4B,CCM 7963,CECT 7998,DSM 25260,IBRC-M 10614,KCTC 13821</strain>
    </source>
</reference>
<accession>A0A1G8G4S5</accession>
<protein>
    <submittedName>
        <fullName evidence="3">Short chain enoyl-CoA hydratase /Enoyl-CoA hydratase</fullName>
    </submittedName>
</protein>
<dbReference type="RefSeq" id="WP_091582684.1">
    <property type="nucleotide sequence ID" value="NZ_FNDU01000003.1"/>
</dbReference>
<dbReference type="Proteomes" id="UP000199017">
    <property type="component" value="Unassembled WGS sequence"/>
</dbReference>
<dbReference type="GO" id="GO:0003824">
    <property type="term" value="F:catalytic activity"/>
    <property type="evidence" value="ECO:0007669"/>
    <property type="project" value="InterPro"/>
</dbReference>